<feature type="compositionally biased region" description="Basic and acidic residues" evidence="2">
    <location>
        <begin position="400"/>
        <end position="419"/>
    </location>
</feature>
<keyword evidence="4" id="KW-1185">Reference proteome</keyword>
<name>M1USQ0_CYAM1</name>
<proteinExistence type="predicted"/>
<evidence type="ECO:0000313" key="4">
    <source>
        <dbReference type="Proteomes" id="UP000007014"/>
    </source>
</evidence>
<dbReference type="KEGG" id="cme:CYME_CML121C"/>
<reference evidence="3 4" key="1">
    <citation type="journal article" date="2004" name="Nature">
        <title>Genome sequence of the ultrasmall unicellular red alga Cyanidioschyzon merolae 10D.</title>
        <authorList>
            <person name="Matsuzaki M."/>
            <person name="Misumi O."/>
            <person name="Shin-i T."/>
            <person name="Maruyama S."/>
            <person name="Takahara M."/>
            <person name="Miyagishima S."/>
            <person name="Mori T."/>
            <person name="Nishida K."/>
            <person name="Yagisawa F."/>
            <person name="Nishida K."/>
            <person name="Yoshida Y."/>
            <person name="Nishimura Y."/>
            <person name="Nakao S."/>
            <person name="Kobayashi T."/>
            <person name="Momoyama Y."/>
            <person name="Higashiyama T."/>
            <person name="Minoda A."/>
            <person name="Sano M."/>
            <person name="Nomoto H."/>
            <person name="Oishi K."/>
            <person name="Hayashi H."/>
            <person name="Ohta F."/>
            <person name="Nishizaka S."/>
            <person name="Haga S."/>
            <person name="Miura S."/>
            <person name="Morishita T."/>
            <person name="Kabeya Y."/>
            <person name="Terasawa K."/>
            <person name="Suzuki Y."/>
            <person name="Ishii Y."/>
            <person name="Asakawa S."/>
            <person name="Takano H."/>
            <person name="Ohta N."/>
            <person name="Kuroiwa H."/>
            <person name="Tanaka K."/>
            <person name="Shimizu N."/>
            <person name="Sugano S."/>
            <person name="Sato N."/>
            <person name="Nozaki H."/>
            <person name="Ogasawara N."/>
            <person name="Kohara Y."/>
            <person name="Kuroiwa T."/>
        </authorList>
    </citation>
    <scope>NUCLEOTIDE SEQUENCE [LARGE SCALE GENOMIC DNA]</scope>
    <source>
        <strain evidence="3 4">10D</strain>
    </source>
</reference>
<feature type="coiled-coil region" evidence="1">
    <location>
        <begin position="621"/>
        <end position="669"/>
    </location>
</feature>
<accession>M1USQ0</accession>
<feature type="compositionally biased region" description="Basic and acidic residues" evidence="2">
    <location>
        <begin position="426"/>
        <end position="435"/>
    </location>
</feature>
<evidence type="ECO:0000256" key="2">
    <source>
        <dbReference type="SAM" id="MobiDB-lite"/>
    </source>
</evidence>
<dbReference type="Gramene" id="CML121CT">
    <property type="protein sequence ID" value="CML121CT"/>
    <property type="gene ID" value="CML121C"/>
</dbReference>
<sequence>MAACKLETFEPDWDGHGLWCIFADGSLSLALVQKDSGLPVPRLHLDAKLVTQGCRLAAFPNGCFVAERSGRVAAYVLDVADAIKAKKLVKACCMVVENGRTPQVLSVAVCPQQPRTGNLRLALLYVSGAPDPVIYAAHWDVPTARGRPQTQVWQRWREAPILDGFLGVDDGYTWLLCADGYLLVLDQQLRICKRFELPSAAPWDRMRPDTPSQRLVLGSATGSILCCSVMLTRSNSLDAHNVSDSMNGLELASRVICNRESGAGTLADTSTRLLSDFCGARGFVLAGFSDGTCELRSEAFDVELQGERAGAYWSWRQEPVQMLRVDRQQTRIWAWCPGAAILLCWNASCLPVVASHGARDGSSVAASRETTTMSAFESQRQRMPTDFVVSASKVVTASDWRRTSMHHTHETGSGADERSTPPMHTGSERERHDTRQLASAAEASPRSGCTLSPEPFQCLQELATILDTQRAAISTSLATLDRRLQQLEGAPRLQRHPRASTAADAAASAQQSEQLPGACCGPSDEYSLSWNAMALVIRDLRLTLTELRIQYEAQCQTVYRSIDALRSGNSIAGPNSVPVSGARSPTEALGQSESTVLQLERSLLLPLQQSRHLQHEHDELFQELLLENEALRNRMRELNEALETVAAANQALRREHAQQARQLADIQAERCRLVQQLRSAVRAARFFSETRPERAESELREPICVVHGSTKTATSREDSFP</sequence>
<dbReference type="GeneID" id="16994758"/>
<reference evidence="3 4" key="2">
    <citation type="journal article" date="2007" name="BMC Biol.">
        <title>A 100%-complete sequence reveals unusually simple genomic features in the hot-spring red alga Cyanidioschyzon merolae.</title>
        <authorList>
            <person name="Nozaki H."/>
            <person name="Takano H."/>
            <person name="Misumi O."/>
            <person name="Terasawa K."/>
            <person name="Matsuzaki M."/>
            <person name="Maruyama S."/>
            <person name="Nishida K."/>
            <person name="Yagisawa F."/>
            <person name="Yoshida Y."/>
            <person name="Fujiwara T."/>
            <person name="Takio S."/>
            <person name="Tamura K."/>
            <person name="Chung S.J."/>
            <person name="Nakamura S."/>
            <person name="Kuroiwa H."/>
            <person name="Tanaka K."/>
            <person name="Sato N."/>
            <person name="Kuroiwa T."/>
        </authorList>
    </citation>
    <scope>NUCLEOTIDE SEQUENCE [LARGE SCALE GENOMIC DNA]</scope>
    <source>
        <strain evidence="3 4">10D</strain>
    </source>
</reference>
<dbReference type="EMBL" id="AP006494">
    <property type="protein sequence ID" value="BAM80731.1"/>
    <property type="molecule type" value="Genomic_DNA"/>
</dbReference>
<feature type="region of interest" description="Disordered" evidence="2">
    <location>
        <begin position="400"/>
        <end position="450"/>
    </location>
</feature>
<feature type="compositionally biased region" description="Low complexity" evidence="2">
    <location>
        <begin position="499"/>
        <end position="514"/>
    </location>
</feature>
<keyword evidence="1" id="KW-0175">Coiled coil</keyword>
<feature type="region of interest" description="Disordered" evidence="2">
    <location>
        <begin position="489"/>
        <end position="518"/>
    </location>
</feature>
<dbReference type="HOGENOM" id="CLU_383760_0_0_1"/>
<dbReference type="RefSeq" id="XP_005536767.1">
    <property type="nucleotide sequence ID" value="XM_005536710.1"/>
</dbReference>
<dbReference type="AlphaFoldDB" id="M1USQ0"/>
<dbReference type="Proteomes" id="UP000007014">
    <property type="component" value="Chromosome 12"/>
</dbReference>
<dbReference type="OrthoDB" id="10627611at2759"/>
<gene>
    <name evidence="3" type="ORF">CYME_CML121C</name>
</gene>
<evidence type="ECO:0000256" key="1">
    <source>
        <dbReference type="SAM" id="Coils"/>
    </source>
</evidence>
<evidence type="ECO:0000313" key="3">
    <source>
        <dbReference type="EMBL" id="BAM80731.1"/>
    </source>
</evidence>
<protein>
    <submittedName>
        <fullName evidence="3">Uncharacterized protein</fullName>
    </submittedName>
</protein>
<organism evidence="3 4">
    <name type="scientific">Cyanidioschyzon merolae (strain NIES-3377 / 10D)</name>
    <name type="common">Unicellular red alga</name>
    <dbReference type="NCBI Taxonomy" id="280699"/>
    <lineage>
        <taxon>Eukaryota</taxon>
        <taxon>Rhodophyta</taxon>
        <taxon>Bangiophyceae</taxon>
        <taxon>Cyanidiales</taxon>
        <taxon>Cyanidiaceae</taxon>
        <taxon>Cyanidioschyzon</taxon>
    </lineage>
</organism>